<evidence type="ECO:0000313" key="4">
    <source>
        <dbReference type="EMBL" id="KAJ5414922.1"/>
    </source>
</evidence>
<organism evidence="4 5">
    <name type="scientific">Penicillium cosmopolitanum</name>
    <dbReference type="NCBI Taxonomy" id="1131564"/>
    <lineage>
        <taxon>Eukaryota</taxon>
        <taxon>Fungi</taxon>
        <taxon>Dikarya</taxon>
        <taxon>Ascomycota</taxon>
        <taxon>Pezizomycotina</taxon>
        <taxon>Eurotiomycetes</taxon>
        <taxon>Eurotiomycetidae</taxon>
        <taxon>Eurotiales</taxon>
        <taxon>Aspergillaceae</taxon>
        <taxon>Penicillium</taxon>
    </lineage>
</organism>
<keyword evidence="1" id="KW-0597">Phosphoprotein</keyword>
<dbReference type="AlphaFoldDB" id="A0A9W9WCR1"/>
<reference evidence="4" key="2">
    <citation type="journal article" date="2023" name="IMA Fungus">
        <title>Comparative genomic study of the Penicillium genus elucidates a diverse pangenome and 15 lateral gene transfer events.</title>
        <authorList>
            <person name="Petersen C."/>
            <person name="Sorensen T."/>
            <person name="Nielsen M.R."/>
            <person name="Sondergaard T.E."/>
            <person name="Sorensen J.L."/>
            <person name="Fitzpatrick D.A."/>
            <person name="Frisvad J.C."/>
            <person name="Nielsen K.L."/>
        </authorList>
    </citation>
    <scope>NUCLEOTIDE SEQUENCE</scope>
    <source>
        <strain evidence="4">IBT 29677</strain>
    </source>
</reference>
<comment type="caution">
    <text evidence="2">Lacks conserved residue(s) required for the propagation of feature annotation.</text>
</comment>
<feature type="domain" description="Response regulatory" evidence="3">
    <location>
        <begin position="1"/>
        <end position="75"/>
    </location>
</feature>
<evidence type="ECO:0000256" key="1">
    <source>
        <dbReference type="ARBA" id="ARBA00022553"/>
    </source>
</evidence>
<dbReference type="GeneID" id="81363647"/>
<proteinExistence type="predicted"/>
<protein>
    <recommendedName>
        <fullName evidence="3">Response regulatory domain-containing protein</fullName>
    </recommendedName>
</protein>
<gene>
    <name evidence="4" type="ORF">N7509_000020</name>
</gene>
<dbReference type="InterPro" id="IPR050956">
    <property type="entry name" value="2C_system_His_kinase"/>
</dbReference>
<dbReference type="EMBL" id="JAPZBU010000001">
    <property type="protein sequence ID" value="KAJ5414922.1"/>
    <property type="molecule type" value="Genomic_DNA"/>
</dbReference>
<dbReference type="PANTHER" id="PTHR43719:SF69">
    <property type="entry name" value="HISTIDINE KINASE G7"/>
    <property type="match status" value="1"/>
</dbReference>
<dbReference type="OrthoDB" id="60033at2759"/>
<keyword evidence="5" id="KW-1185">Reference proteome</keyword>
<dbReference type="PROSITE" id="PS50110">
    <property type="entry name" value="RESPONSE_REGULATORY"/>
    <property type="match status" value="1"/>
</dbReference>
<comment type="caution">
    <text evidence="4">The sequence shown here is derived from an EMBL/GenBank/DDBJ whole genome shotgun (WGS) entry which is preliminary data.</text>
</comment>
<dbReference type="RefSeq" id="XP_056494768.1">
    <property type="nucleotide sequence ID" value="XM_056624667.1"/>
</dbReference>
<dbReference type="GO" id="GO:0000160">
    <property type="term" value="P:phosphorelay signal transduction system"/>
    <property type="evidence" value="ECO:0007669"/>
    <property type="project" value="InterPro"/>
</dbReference>
<dbReference type="InterPro" id="IPR001789">
    <property type="entry name" value="Sig_transdc_resp-reg_receiver"/>
</dbReference>
<name>A0A9W9WCR1_9EURO</name>
<accession>A0A9W9WCR1</accession>
<dbReference type="Gene3D" id="3.40.50.2300">
    <property type="match status" value="1"/>
</dbReference>
<dbReference type="PANTHER" id="PTHR43719">
    <property type="entry name" value="TWO-COMPONENT HISTIDINE KINASE"/>
    <property type="match status" value="1"/>
</dbReference>
<dbReference type="InterPro" id="IPR011006">
    <property type="entry name" value="CheY-like_superfamily"/>
</dbReference>
<evidence type="ECO:0000259" key="3">
    <source>
        <dbReference type="PROSITE" id="PS50110"/>
    </source>
</evidence>
<evidence type="ECO:0000313" key="5">
    <source>
        <dbReference type="Proteomes" id="UP001147747"/>
    </source>
</evidence>
<evidence type="ECO:0000256" key="2">
    <source>
        <dbReference type="PROSITE-ProRule" id="PRU00169"/>
    </source>
</evidence>
<sequence>MDGFQASREIRRIEKEFRAGLSESAQNALSPTVIAALTGLDSAGAQKEALGSGINTFLVKPLKRKELQAVLRCQI</sequence>
<reference evidence="4" key="1">
    <citation type="submission" date="2022-12" db="EMBL/GenBank/DDBJ databases">
        <authorList>
            <person name="Petersen C."/>
        </authorList>
    </citation>
    <scope>NUCLEOTIDE SEQUENCE</scope>
    <source>
        <strain evidence="4">IBT 29677</strain>
    </source>
</reference>
<dbReference type="SUPFAM" id="SSF52172">
    <property type="entry name" value="CheY-like"/>
    <property type="match status" value="1"/>
</dbReference>
<dbReference type="Proteomes" id="UP001147747">
    <property type="component" value="Unassembled WGS sequence"/>
</dbReference>